<feature type="compositionally biased region" description="Polar residues" evidence="1">
    <location>
        <begin position="47"/>
        <end position="56"/>
    </location>
</feature>
<dbReference type="Pfam" id="PF05032">
    <property type="entry name" value="Spo12"/>
    <property type="match status" value="1"/>
</dbReference>
<dbReference type="Proteomes" id="UP000308549">
    <property type="component" value="Unassembled WGS sequence"/>
</dbReference>
<feature type="compositionally biased region" description="Polar residues" evidence="1">
    <location>
        <begin position="75"/>
        <end position="89"/>
    </location>
</feature>
<organism evidence="2 3">
    <name type="scientific">Salinomyces thailandicus</name>
    <dbReference type="NCBI Taxonomy" id="706561"/>
    <lineage>
        <taxon>Eukaryota</taxon>
        <taxon>Fungi</taxon>
        <taxon>Dikarya</taxon>
        <taxon>Ascomycota</taxon>
        <taxon>Pezizomycotina</taxon>
        <taxon>Dothideomycetes</taxon>
        <taxon>Dothideomycetidae</taxon>
        <taxon>Mycosphaerellales</taxon>
        <taxon>Teratosphaeriaceae</taxon>
        <taxon>Salinomyces</taxon>
    </lineage>
</organism>
<sequence>MAALQDRNSNAQATSDAAFNEKSTATGAENQQEAAGQHKNLLEQKNEGLQSGNYVSPSDAILSPASQKLAGLKQRQINKQNNGKNSTSRMLFARTPSGNAAGGLDDVVNNHGNSN</sequence>
<evidence type="ECO:0000313" key="3">
    <source>
        <dbReference type="Proteomes" id="UP000308549"/>
    </source>
</evidence>
<dbReference type="OrthoDB" id="5578329at2759"/>
<evidence type="ECO:0000256" key="1">
    <source>
        <dbReference type="SAM" id="MobiDB-lite"/>
    </source>
</evidence>
<evidence type="ECO:0000313" key="2">
    <source>
        <dbReference type="EMBL" id="TKA28974.1"/>
    </source>
</evidence>
<keyword evidence="3" id="KW-1185">Reference proteome</keyword>
<feature type="region of interest" description="Disordered" evidence="1">
    <location>
        <begin position="1"/>
        <end position="115"/>
    </location>
</feature>
<dbReference type="AlphaFoldDB" id="A0A4U0U2I9"/>
<proteinExistence type="predicted"/>
<accession>A0A4U0U2I9</accession>
<dbReference type="InterPro" id="IPR007727">
    <property type="entry name" value="Spo12"/>
</dbReference>
<gene>
    <name evidence="2" type="ORF">B0A50_03386</name>
</gene>
<reference evidence="2 3" key="1">
    <citation type="submission" date="2017-03" db="EMBL/GenBank/DDBJ databases">
        <title>Genomes of endolithic fungi from Antarctica.</title>
        <authorList>
            <person name="Coleine C."/>
            <person name="Masonjones S."/>
            <person name="Stajich J.E."/>
        </authorList>
    </citation>
    <scope>NUCLEOTIDE SEQUENCE [LARGE SCALE GENOMIC DNA]</scope>
    <source>
        <strain evidence="2 3">CCFEE 6315</strain>
    </source>
</reference>
<protein>
    <submittedName>
        <fullName evidence="2">Uncharacterized protein</fullName>
    </submittedName>
</protein>
<feature type="compositionally biased region" description="Polar residues" evidence="1">
    <location>
        <begin position="1"/>
        <end position="34"/>
    </location>
</feature>
<comment type="caution">
    <text evidence="2">The sequence shown here is derived from an EMBL/GenBank/DDBJ whole genome shotgun (WGS) entry which is preliminary data.</text>
</comment>
<dbReference type="EMBL" id="NAJL01000016">
    <property type="protein sequence ID" value="TKA28974.1"/>
    <property type="molecule type" value="Genomic_DNA"/>
</dbReference>
<name>A0A4U0U2I9_9PEZI</name>